<reference evidence="3" key="1">
    <citation type="submission" date="2016-11" db="EMBL/GenBank/DDBJ databases">
        <authorList>
            <person name="Varghese N."/>
            <person name="Submissions S."/>
        </authorList>
    </citation>
    <scope>NUCLEOTIDE SEQUENCE [LARGE SCALE GENOMIC DNA]</scope>
    <source>
        <strain evidence="3">GAS401</strain>
    </source>
</reference>
<keyword evidence="1" id="KW-1133">Transmembrane helix</keyword>
<feature type="transmembrane region" description="Helical" evidence="1">
    <location>
        <begin position="16"/>
        <end position="34"/>
    </location>
</feature>
<organism evidence="2 3">
    <name type="scientific">Bradyrhizobium erythrophlei</name>
    <dbReference type="NCBI Taxonomy" id="1437360"/>
    <lineage>
        <taxon>Bacteria</taxon>
        <taxon>Pseudomonadati</taxon>
        <taxon>Pseudomonadota</taxon>
        <taxon>Alphaproteobacteria</taxon>
        <taxon>Hyphomicrobiales</taxon>
        <taxon>Nitrobacteraceae</taxon>
        <taxon>Bradyrhizobium</taxon>
    </lineage>
</organism>
<feature type="transmembrane region" description="Helical" evidence="1">
    <location>
        <begin position="46"/>
        <end position="63"/>
    </location>
</feature>
<dbReference type="AlphaFoldDB" id="A0A1M7UXV9"/>
<feature type="transmembrane region" description="Helical" evidence="1">
    <location>
        <begin position="69"/>
        <end position="88"/>
    </location>
</feature>
<dbReference type="EMBL" id="LT670849">
    <property type="protein sequence ID" value="SHN87808.1"/>
    <property type="molecule type" value="Genomic_DNA"/>
</dbReference>
<evidence type="ECO:0000313" key="2">
    <source>
        <dbReference type="EMBL" id="SHN87808.1"/>
    </source>
</evidence>
<keyword evidence="1" id="KW-0472">Membrane</keyword>
<sequence>MESRIELAKEPNSGNYAVVITFVFGVLGVVYGLAQIDPAEASSAGSTVFLMAGALWGIIGLIFGSMISAAINGGFWSIPIFLVLFLALQSKINGH</sequence>
<keyword evidence="3" id="KW-1185">Reference proteome</keyword>
<protein>
    <submittedName>
        <fullName evidence="2">Uncharacterized protein</fullName>
    </submittedName>
</protein>
<accession>A0A1M7UXV9</accession>
<evidence type="ECO:0000256" key="1">
    <source>
        <dbReference type="SAM" id="Phobius"/>
    </source>
</evidence>
<name>A0A1M7UXV9_9BRAD</name>
<proteinExistence type="predicted"/>
<keyword evidence="1" id="KW-0812">Transmembrane</keyword>
<dbReference type="RefSeq" id="WP_156898890.1">
    <property type="nucleotide sequence ID" value="NZ_LT670849.1"/>
</dbReference>
<gene>
    <name evidence="2" type="ORF">SAMN05444170_7380</name>
</gene>
<evidence type="ECO:0000313" key="3">
    <source>
        <dbReference type="Proteomes" id="UP000184096"/>
    </source>
</evidence>
<dbReference type="Proteomes" id="UP000184096">
    <property type="component" value="Chromosome I"/>
</dbReference>